<proteinExistence type="predicted"/>
<accession>A0ABP0UI26</accession>
<dbReference type="EMBL" id="OZ019896">
    <property type="protein sequence ID" value="CAK9222507.1"/>
    <property type="molecule type" value="Genomic_DNA"/>
</dbReference>
<keyword evidence="2" id="KW-1185">Reference proteome</keyword>
<evidence type="ECO:0000313" key="1">
    <source>
        <dbReference type="EMBL" id="CAK9222507.1"/>
    </source>
</evidence>
<evidence type="ECO:0000313" key="2">
    <source>
        <dbReference type="Proteomes" id="UP001497512"/>
    </source>
</evidence>
<name>A0ABP0UI26_9BRYO</name>
<sequence length="283" mass="30518">MESGKLEIWSDLKGKVVLVASAVQDLGFALSLSLAKRNCRIVLAGDAAQTRSVSQQIKSALAISSHGTVSELDIVREVELDLHRAQEADVDAAVNQAWHAFGRIHVLLTCSTAPGSRNTPMEYTEGEWDETMAVNLRTPWLLTKSIARQMQQTGHGGSIIYVSSVTGLGRGYFPGVSVHGAALAALHQLAVSLAMELGKYQISVMAIARGLTESDALPTLLTSEQAVKMASRIIPSQRWMNPGEDLEGLVIFLASDSAKYSTGNIFIVDGGQTLPRPRMRSYI</sequence>
<dbReference type="Proteomes" id="UP001497512">
    <property type="component" value="Chromosome 4"/>
</dbReference>
<gene>
    <name evidence="1" type="ORF">CSSPTR1EN2_LOCUS16126</name>
</gene>
<dbReference type="Pfam" id="PF13561">
    <property type="entry name" value="adh_short_C2"/>
    <property type="match status" value="1"/>
</dbReference>
<dbReference type="InterPro" id="IPR036291">
    <property type="entry name" value="NAD(P)-bd_dom_sf"/>
</dbReference>
<protein>
    <submittedName>
        <fullName evidence="1">Uncharacterized protein</fullName>
    </submittedName>
</protein>
<dbReference type="CDD" id="cd05233">
    <property type="entry name" value="SDR_c"/>
    <property type="match status" value="1"/>
</dbReference>
<dbReference type="SUPFAM" id="SSF51735">
    <property type="entry name" value="NAD(P)-binding Rossmann-fold domains"/>
    <property type="match status" value="1"/>
</dbReference>
<organism evidence="1 2">
    <name type="scientific">Sphagnum troendelagicum</name>
    <dbReference type="NCBI Taxonomy" id="128251"/>
    <lineage>
        <taxon>Eukaryota</taxon>
        <taxon>Viridiplantae</taxon>
        <taxon>Streptophyta</taxon>
        <taxon>Embryophyta</taxon>
        <taxon>Bryophyta</taxon>
        <taxon>Sphagnophytina</taxon>
        <taxon>Sphagnopsida</taxon>
        <taxon>Sphagnales</taxon>
        <taxon>Sphagnaceae</taxon>
        <taxon>Sphagnum</taxon>
    </lineage>
</organism>
<dbReference type="InterPro" id="IPR002347">
    <property type="entry name" value="SDR_fam"/>
</dbReference>
<dbReference type="PRINTS" id="PR00081">
    <property type="entry name" value="GDHRDH"/>
</dbReference>
<dbReference type="Gene3D" id="3.40.50.720">
    <property type="entry name" value="NAD(P)-binding Rossmann-like Domain"/>
    <property type="match status" value="1"/>
</dbReference>
<reference evidence="1" key="1">
    <citation type="submission" date="2024-02" db="EMBL/GenBank/DDBJ databases">
        <authorList>
            <consortium name="ELIXIR-Norway"/>
            <consortium name="Elixir Norway"/>
        </authorList>
    </citation>
    <scope>NUCLEOTIDE SEQUENCE</scope>
</reference>
<dbReference type="PANTHER" id="PTHR44375">
    <property type="entry name" value="BETA-KETOACYL-ACP REDUCTASE-LIKE PROTEIN-RELATED"/>
    <property type="match status" value="1"/>
</dbReference>
<dbReference type="PANTHER" id="PTHR44375:SF6">
    <property type="entry name" value="F28J7.36 PROTEIN"/>
    <property type="match status" value="1"/>
</dbReference>